<dbReference type="InterPro" id="IPR035909">
    <property type="entry name" value="CheB_C"/>
</dbReference>
<evidence type="ECO:0000256" key="1">
    <source>
        <dbReference type="ARBA" id="ARBA00001541"/>
    </source>
</evidence>
<dbReference type="Pfam" id="PF01739">
    <property type="entry name" value="CheR"/>
    <property type="match status" value="1"/>
</dbReference>
<evidence type="ECO:0000256" key="2">
    <source>
        <dbReference type="ARBA" id="ARBA00012534"/>
    </source>
</evidence>
<evidence type="ECO:0000259" key="11">
    <source>
        <dbReference type="PROSITE" id="PS50123"/>
    </source>
</evidence>
<evidence type="ECO:0000313" key="13">
    <source>
        <dbReference type="Proteomes" id="UP000515369"/>
    </source>
</evidence>
<feature type="active site" evidence="6">
    <location>
        <position position="28"/>
    </location>
</feature>
<keyword evidence="6" id="KW-0145">Chemotaxis</keyword>
<protein>
    <recommendedName>
        <fullName evidence="2">protein-glutamate O-methyltransferase</fullName>
        <ecNumber evidence="2">2.1.1.80</ecNumber>
    </recommendedName>
</protein>
<feature type="domain" description="PAS" evidence="8">
    <location>
        <begin position="1020"/>
        <end position="1093"/>
    </location>
</feature>
<dbReference type="SMART" id="SM00086">
    <property type="entry name" value="PAC"/>
    <property type="match status" value="2"/>
</dbReference>
<dbReference type="SMART" id="SM00138">
    <property type="entry name" value="MeTrc"/>
    <property type="match status" value="1"/>
</dbReference>
<dbReference type="InterPro" id="IPR036804">
    <property type="entry name" value="CheR_N_sf"/>
</dbReference>
<dbReference type="EMBL" id="CP059732">
    <property type="protein sequence ID" value="QMW06797.1"/>
    <property type="molecule type" value="Genomic_DNA"/>
</dbReference>
<dbReference type="InterPro" id="IPR000700">
    <property type="entry name" value="PAS-assoc_C"/>
</dbReference>
<keyword evidence="13" id="KW-1185">Reference proteome</keyword>
<dbReference type="Pfam" id="PF08447">
    <property type="entry name" value="PAS_3"/>
    <property type="match status" value="2"/>
</dbReference>
<dbReference type="Gene3D" id="1.10.155.10">
    <property type="entry name" value="Chemotaxis receptor methyltransferase CheR, N-terminal domain"/>
    <property type="match status" value="1"/>
</dbReference>
<feature type="coiled-coil region" evidence="7">
    <location>
        <begin position="671"/>
        <end position="765"/>
    </location>
</feature>
<dbReference type="InterPro" id="IPR000673">
    <property type="entry name" value="Sig_transdc_resp-reg_Me-estase"/>
</dbReference>
<dbReference type="CDD" id="cd16434">
    <property type="entry name" value="CheB-CheR_fusion"/>
    <property type="match status" value="1"/>
</dbReference>
<reference evidence="12 13" key="1">
    <citation type="submission" date="2020-07" db="EMBL/GenBank/DDBJ databases">
        <title>Spirosoma foliorum sp. nov., isolated from the leaves on the Nejang mountain Korea, Republic of.</title>
        <authorList>
            <person name="Ho H."/>
            <person name="Lee Y.-J."/>
            <person name="Nurcahyanto D.-A."/>
            <person name="Kim S.-G."/>
        </authorList>
    </citation>
    <scope>NUCLEOTIDE SEQUENCE [LARGE SCALE GENOMIC DNA]</scope>
    <source>
        <strain evidence="12 13">PL0136</strain>
    </source>
</reference>
<dbReference type="GO" id="GO:0006935">
    <property type="term" value="P:chemotaxis"/>
    <property type="evidence" value="ECO:0007669"/>
    <property type="project" value="UniProtKB-UniRule"/>
</dbReference>
<dbReference type="SUPFAM" id="SSF55785">
    <property type="entry name" value="PYP-like sensor domain (PAS domain)"/>
    <property type="match status" value="3"/>
</dbReference>
<dbReference type="SUPFAM" id="SSF47757">
    <property type="entry name" value="Chemotaxis receptor methyltransferase CheR, N-terminal domain"/>
    <property type="match status" value="1"/>
</dbReference>
<dbReference type="EC" id="2.1.1.80" evidence="2"/>
<evidence type="ECO:0000259" key="9">
    <source>
        <dbReference type="PROSITE" id="PS50113"/>
    </source>
</evidence>
<dbReference type="PROSITE" id="PS50123">
    <property type="entry name" value="CHER"/>
    <property type="match status" value="1"/>
</dbReference>
<dbReference type="GO" id="GO:0008984">
    <property type="term" value="F:protein-glutamate methylesterase activity"/>
    <property type="evidence" value="ECO:0007669"/>
    <property type="project" value="InterPro"/>
</dbReference>
<evidence type="ECO:0000259" key="10">
    <source>
        <dbReference type="PROSITE" id="PS50122"/>
    </source>
</evidence>
<dbReference type="PROSITE" id="PS50112">
    <property type="entry name" value="PAS"/>
    <property type="match status" value="2"/>
</dbReference>
<dbReference type="PANTHER" id="PTHR24422">
    <property type="entry name" value="CHEMOTAXIS PROTEIN METHYLTRANSFERASE"/>
    <property type="match status" value="1"/>
</dbReference>
<organism evidence="12 13">
    <name type="scientific">Spirosoma foliorum</name>
    <dbReference type="NCBI Taxonomy" id="2710596"/>
    <lineage>
        <taxon>Bacteria</taxon>
        <taxon>Pseudomonadati</taxon>
        <taxon>Bacteroidota</taxon>
        <taxon>Cytophagia</taxon>
        <taxon>Cytophagales</taxon>
        <taxon>Cytophagaceae</taxon>
        <taxon>Spirosoma</taxon>
    </lineage>
</organism>
<evidence type="ECO:0000313" key="12">
    <source>
        <dbReference type="EMBL" id="QMW06797.1"/>
    </source>
</evidence>
<dbReference type="GO" id="GO:0032259">
    <property type="term" value="P:methylation"/>
    <property type="evidence" value="ECO:0007669"/>
    <property type="project" value="UniProtKB-KW"/>
</dbReference>
<dbReference type="FunFam" id="3.30.450.20:FF:000099">
    <property type="entry name" value="Sensory box sensor histidine kinase"/>
    <property type="match status" value="1"/>
</dbReference>
<dbReference type="RefSeq" id="WP_182464190.1">
    <property type="nucleotide sequence ID" value="NZ_CP059732.1"/>
</dbReference>
<feature type="active site" evidence="6">
    <location>
        <position position="147"/>
    </location>
</feature>
<dbReference type="Gene3D" id="3.40.50.180">
    <property type="entry name" value="Methylesterase CheB, C-terminal domain"/>
    <property type="match status" value="1"/>
</dbReference>
<dbReference type="Pfam" id="PF01339">
    <property type="entry name" value="CheB_methylest"/>
    <property type="match status" value="1"/>
</dbReference>
<feature type="domain" description="PAS" evidence="8">
    <location>
        <begin position="883"/>
        <end position="953"/>
    </location>
</feature>
<dbReference type="SUPFAM" id="SSF52738">
    <property type="entry name" value="Methylesterase CheB, C-terminal domain"/>
    <property type="match status" value="1"/>
</dbReference>
<feature type="domain" description="PAC" evidence="9">
    <location>
        <begin position="956"/>
        <end position="1008"/>
    </location>
</feature>
<dbReference type="CDD" id="cd00130">
    <property type="entry name" value="PAS"/>
    <property type="match status" value="3"/>
</dbReference>
<dbReference type="InterPro" id="IPR050903">
    <property type="entry name" value="Bact_Chemotaxis_MeTrfase"/>
</dbReference>
<dbReference type="AlphaFoldDB" id="A0A7G5H6Q5"/>
<feature type="domain" description="CheR-type methyltransferase" evidence="11">
    <location>
        <begin position="224"/>
        <end position="496"/>
    </location>
</feature>
<dbReference type="Gene3D" id="3.40.50.150">
    <property type="entry name" value="Vaccinia Virus protein VP39"/>
    <property type="match status" value="1"/>
</dbReference>
<dbReference type="InterPro" id="IPR035965">
    <property type="entry name" value="PAS-like_dom_sf"/>
</dbReference>
<sequence length="1144" mass="129745">MAKKNSTLNPPDSTTPSPLVPIVAIGASAGGQEAILELLVHLSPTTGLAYVYIQHLDSTQENHLVDRLGQATAMPVREAQHRMQVEPNHLYVIPPNQGMEVLDGALTLLPIQARSGIHMPIDQFFLSLAERQKEGAIAIVLSGTASDGTLGLRAIKSAGGITFAQDESALFQSMPRSAIVEGVVDRVLPPADIAHELERLSQQTSVFRQTTLPETVEPETSESLLIDMSKESAEDLKVIIQLLRRATGVDFSHYKMTTIRRRIIRRVLLYKLDSLHQYADYLRHHLDEASLLYDDLLINVTSFFRDPETMDYIQKVLLPQLLRDKPAQEPIRVWVPACSTGQEAYSLAMLLLEVLGDRALNRTIQLFATDLSESAVAKARLGSYTRGEMMDVSPSRLQRFFTKVDDHYRINKSVRDLCVFAPHNLLKDPPFSRLDLISCRNLLIYLDSTLQRKAITTFHYALNANGYLVLGKSEAVGNSAPLFSQLEKNYKVFSRKNDVDSRATFNKFPRQLDGDSGFYRQSAYAKMPGLTDNSVNDRSIPAHSVSDLDKVVDNLLLSQYVPASVVVNQDLEILQFRGSTGLFLEPAPGKASLNLIKMARPSLVFELRNVVHKAQKSGEPARKTGLEIRIKTKIHYVAIEAVPLDTASEERLFLVIFEEVEPPVVPINRSADARNRRIKELENELANLREDMRSIIEEQEASNEELQSANEEIISSNEELQSINEELESSKEEIESTNEELLTINQELQVRNDQLSEAYQFAEDIFGTIREATLVLDTDLRVKSANPAFYRLFKLSEETTARRLIYELDHRQWDIPELRLMLTDVVTSDTQFQGFELTYLSPETGERILSLNARRVIRQQESILLAIEDITEHRKAQSMLEEREEWFHQIADNAPTLIWVTDVNGRFIYLNKSWLTYTGRTLEDAMGQGLINSLHPDDRSGYQDKYDASVKELKPFNSEFRLRRHDGDYHWMLENAQPMFDREKAFIGYIGSSIDIQLQKETTQEINKQIKERTHELSQANELLRVALSTSMAGLGKWDQESQATSWDERGKEIIGFADDAEMKSESGWLNRIHPDDRERVTAYGMECITKNRDFRMEYRVVHQDGGIHYVLGSGRMTQDTHNNPAILISIVMDVSDLRQSLGK</sequence>
<dbReference type="Pfam" id="PF03705">
    <property type="entry name" value="CheR_N"/>
    <property type="match status" value="1"/>
</dbReference>
<dbReference type="GO" id="GO:0008983">
    <property type="term" value="F:protein-glutamate O-methyltransferase activity"/>
    <property type="evidence" value="ECO:0007669"/>
    <property type="project" value="UniProtKB-EC"/>
</dbReference>
<feature type="domain" description="PAC" evidence="9">
    <location>
        <begin position="1095"/>
        <end position="1144"/>
    </location>
</feature>
<evidence type="ECO:0000256" key="3">
    <source>
        <dbReference type="ARBA" id="ARBA00022603"/>
    </source>
</evidence>
<dbReference type="KEGG" id="sfol:H3H32_18830"/>
<dbReference type="GO" id="GO:0005737">
    <property type="term" value="C:cytoplasm"/>
    <property type="evidence" value="ECO:0007669"/>
    <property type="project" value="InterPro"/>
</dbReference>
<dbReference type="PRINTS" id="PR00996">
    <property type="entry name" value="CHERMTFRASE"/>
</dbReference>
<evidence type="ECO:0000256" key="6">
    <source>
        <dbReference type="PROSITE-ProRule" id="PRU00050"/>
    </source>
</evidence>
<dbReference type="GO" id="GO:0000156">
    <property type="term" value="F:phosphorelay response regulator activity"/>
    <property type="evidence" value="ECO:0007669"/>
    <property type="project" value="InterPro"/>
</dbReference>
<dbReference type="InterPro" id="IPR022642">
    <property type="entry name" value="CheR_C"/>
</dbReference>
<keyword evidence="4" id="KW-0808">Transferase</keyword>
<dbReference type="InterPro" id="IPR029063">
    <property type="entry name" value="SAM-dependent_MTases_sf"/>
</dbReference>
<dbReference type="SMART" id="SM00091">
    <property type="entry name" value="PAS"/>
    <property type="match status" value="3"/>
</dbReference>
<dbReference type="InterPro" id="IPR022641">
    <property type="entry name" value="CheR_N"/>
</dbReference>
<evidence type="ECO:0000256" key="4">
    <source>
        <dbReference type="ARBA" id="ARBA00022679"/>
    </source>
</evidence>
<keyword evidence="3" id="KW-0489">Methyltransferase</keyword>
<feature type="domain" description="CheB-type methylesterase" evidence="10">
    <location>
        <begin position="16"/>
        <end position="197"/>
    </location>
</feature>
<dbReference type="InterPro" id="IPR013655">
    <property type="entry name" value="PAS_fold_3"/>
</dbReference>
<dbReference type="PANTHER" id="PTHR24422:SF27">
    <property type="entry name" value="PROTEIN-GLUTAMATE O-METHYLTRANSFERASE"/>
    <property type="match status" value="1"/>
</dbReference>
<keyword evidence="5" id="KW-0949">S-adenosyl-L-methionine</keyword>
<name>A0A7G5H6Q5_9BACT</name>
<dbReference type="PROSITE" id="PS50113">
    <property type="entry name" value="PAC"/>
    <property type="match status" value="2"/>
</dbReference>
<dbReference type="NCBIfam" id="TIGR00229">
    <property type="entry name" value="sensory_box"/>
    <property type="match status" value="2"/>
</dbReference>
<accession>A0A7G5H6Q5</accession>
<keyword evidence="6" id="KW-0378">Hydrolase</keyword>
<comment type="catalytic activity">
    <reaction evidence="1">
        <text>L-glutamyl-[protein] + S-adenosyl-L-methionine = [protein]-L-glutamate 5-O-methyl ester + S-adenosyl-L-homocysteine</text>
        <dbReference type="Rhea" id="RHEA:24452"/>
        <dbReference type="Rhea" id="RHEA-COMP:10208"/>
        <dbReference type="Rhea" id="RHEA-COMP:10311"/>
        <dbReference type="ChEBI" id="CHEBI:29973"/>
        <dbReference type="ChEBI" id="CHEBI:57856"/>
        <dbReference type="ChEBI" id="CHEBI:59789"/>
        <dbReference type="ChEBI" id="CHEBI:82795"/>
        <dbReference type="EC" id="2.1.1.80"/>
    </reaction>
</comment>
<gene>
    <name evidence="12" type="ORF">H3H32_18830</name>
</gene>
<dbReference type="Gene3D" id="3.30.450.20">
    <property type="entry name" value="PAS domain"/>
    <property type="match status" value="3"/>
</dbReference>
<feature type="active site" evidence="6">
    <location>
        <position position="55"/>
    </location>
</feature>
<dbReference type="SUPFAM" id="SSF53335">
    <property type="entry name" value="S-adenosyl-L-methionine-dependent methyltransferases"/>
    <property type="match status" value="1"/>
</dbReference>
<evidence type="ECO:0000256" key="7">
    <source>
        <dbReference type="SAM" id="Coils"/>
    </source>
</evidence>
<dbReference type="InterPro" id="IPR001610">
    <property type="entry name" value="PAC"/>
</dbReference>
<keyword evidence="7" id="KW-0175">Coiled coil</keyword>
<dbReference type="InterPro" id="IPR000014">
    <property type="entry name" value="PAS"/>
</dbReference>
<dbReference type="Proteomes" id="UP000515369">
    <property type="component" value="Chromosome"/>
</dbReference>
<dbReference type="PROSITE" id="PS50122">
    <property type="entry name" value="CHEB"/>
    <property type="match status" value="1"/>
</dbReference>
<evidence type="ECO:0000256" key="5">
    <source>
        <dbReference type="ARBA" id="ARBA00022691"/>
    </source>
</evidence>
<dbReference type="InterPro" id="IPR000780">
    <property type="entry name" value="CheR_MeTrfase"/>
</dbReference>
<dbReference type="Pfam" id="PF13188">
    <property type="entry name" value="PAS_8"/>
    <property type="match status" value="1"/>
</dbReference>
<proteinExistence type="predicted"/>
<evidence type="ECO:0000259" key="8">
    <source>
        <dbReference type="PROSITE" id="PS50112"/>
    </source>
</evidence>